<dbReference type="SMART" id="SM00028">
    <property type="entry name" value="TPR"/>
    <property type="match status" value="3"/>
</dbReference>
<keyword evidence="4" id="KW-1133">Transmembrane helix</keyword>
<evidence type="ECO:0000256" key="1">
    <source>
        <dbReference type="ARBA" id="ARBA00022737"/>
    </source>
</evidence>
<keyword evidence="1" id="KW-0677">Repeat</keyword>
<keyword evidence="4" id="KW-0812">Transmembrane</keyword>
<evidence type="ECO:0000256" key="4">
    <source>
        <dbReference type="SAM" id="Phobius"/>
    </source>
</evidence>
<feature type="transmembrane region" description="Helical" evidence="4">
    <location>
        <begin position="310"/>
        <end position="333"/>
    </location>
</feature>
<name>A0A1F5KIQ3_9BACT</name>
<feature type="transmembrane region" description="Helical" evidence="4">
    <location>
        <begin position="131"/>
        <end position="150"/>
    </location>
</feature>
<comment type="caution">
    <text evidence="5">The sequence shown here is derived from an EMBL/GenBank/DDBJ whole genome shotgun (WGS) entry which is preliminary data.</text>
</comment>
<dbReference type="InterPro" id="IPR011990">
    <property type="entry name" value="TPR-like_helical_dom_sf"/>
</dbReference>
<sequence length="576" mass="65739">MRLLINLFYDKRLLPMTHLFKQRLQLLVVVLLTITAYANIFQNQFVWDDQFFIQDWSAIRSWESLPEMLQGQLPPRFLGAFRPGLSVSYLLLYQLFGQNSWDWHLQALVVHLICTVLVFLIVEQLVLKFKLNLKLLPFLTALFFGVHPIHTEAVTYIASSINTIGIAFFLAAFYLYLRKKSLLSLVFAGLAFFTYELTLTLPVLVIFTDLLVLKISPSKIISLLRKKLLIYGGLIALVLIYLLARVVSIQTIGRGDYPLDSFYLTMLTMAKVLLKYLQLLVLPVNQSINHVLPGGIVSGYYLDLKTEAIAAQHFLSIYTVSAVVILGLLFILAFRLRRKYPIITFSIGWLLLSLLPASNLMPVQEFMAERYLYIPSVGFCLLLAYLILNLNFVVSKQPSKTFNERLKIIAVLLLATSYLVLTFLRNTVWYDALSLWLDTAKKTPQSEIAYYNLGNAYLRKNQKELAVNSYLQAIKNKPKSMGSYINLGNTYMSLGRLELAKNAYTNALAIDPNSPTNYNNLGVVLTQQGHFQEALENFLKALRLDPSHLNAKQNMEILLEQHSKLNIEQTLKNLNQ</sequence>
<gene>
    <name evidence="5" type="ORF">A3D25_05620</name>
</gene>
<proteinExistence type="predicted"/>
<evidence type="ECO:0000313" key="6">
    <source>
        <dbReference type="Proteomes" id="UP000177328"/>
    </source>
</evidence>
<dbReference type="AlphaFoldDB" id="A0A1F5KIQ3"/>
<feature type="transmembrane region" description="Helical" evidence="4">
    <location>
        <begin position="372"/>
        <end position="394"/>
    </location>
</feature>
<feature type="transmembrane region" description="Helical" evidence="4">
    <location>
        <begin position="156"/>
        <end position="177"/>
    </location>
</feature>
<dbReference type="PROSITE" id="PS50293">
    <property type="entry name" value="TPR_REGION"/>
    <property type="match status" value="2"/>
</dbReference>
<keyword evidence="2 3" id="KW-0802">TPR repeat</keyword>
<dbReference type="Pfam" id="PF13414">
    <property type="entry name" value="TPR_11"/>
    <property type="match status" value="1"/>
</dbReference>
<dbReference type="InterPro" id="IPR019734">
    <property type="entry name" value="TPR_rpt"/>
</dbReference>
<dbReference type="PANTHER" id="PTHR44227:SF3">
    <property type="entry name" value="PROTEIN O-MANNOSYL-TRANSFERASE TMTC4"/>
    <property type="match status" value="1"/>
</dbReference>
<feature type="transmembrane region" description="Helical" evidence="4">
    <location>
        <begin position="259"/>
        <end position="277"/>
    </location>
</feature>
<dbReference type="EMBL" id="MFDD01000006">
    <property type="protein sequence ID" value="OGE40724.1"/>
    <property type="molecule type" value="Genomic_DNA"/>
</dbReference>
<reference evidence="5 6" key="1">
    <citation type="journal article" date="2016" name="Nat. Commun.">
        <title>Thousands of microbial genomes shed light on interconnected biogeochemical processes in an aquifer system.</title>
        <authorList>
            <person name="Anantharaman K."/>
            <person name="Brown C.T."/>
            <person name="Hug L.A."/>
            <person name="Sharon I."/>
            <person name="Castelle C.J."/>
            <person name="Probst A.J."/>
            <person name="Thomas B.C."/>
            <person name="Singh A."/>
            <person name="Wilkins M.J."/>
            <person name="Karaoz U."/>
            <person name="Brodie E.L."/>
            <person name="Williams K.H."/>
            <person name="Hubbard S.S."/>
            <person name="Banfield J.F."/>
        </authorList>
    </citation>
    <scope>NUCLEOTIDE SEQUENCE [LARGE SCALE GENOMIC DNA]</scope>
</reference>
<keyword evidence="4" id="KW-0472">Membrane</keyword>
<dbReference type="Pfam" id="PF13181">
    <property type="entry name" value="TPR_8"/>
    <property type="match status" value="1"/>
</dbReference>
<feature type="repeat" description="TPR" evidence="3">
    <location>
        <begin position="447"/>
        <end position="480"/>
    </location>
</feature>
<evidence type="ECO:0000256" key="3">
    <source>
        <dbReference type="PROSITE-ProRule" id="PRU00339"/>
    </source>
</evidence>
<accession>A0A1F5KIQ3</accession>
<feature type="transmembrane region" description="Helical" evidence="4">
    <location>
        <begin position="340"/>
        <end position="360"/>
    </location>
</feature>
<dbReference type="SUPFAM" id="SSF48452">
    <property type="entry name" value="TPR-like"/>
    <property type="match status" value="1"/>
</dbReference>
<evidence type="ECO:0000256" key="2">
    <source>
        <dbReference type="ARBA" id="ARBA00022803"/>
    </source>
</evidence>
<dbReference type="Gene3D" id="1.25.40.10">
    <property type="entry name" value="Tetratricopeptide repeat domain"/>
    <property type="match status" value="1"/>
</dbReference>
<organism evidence="5 6">
    <name type="scientific">Candidatus Daviesbacteria bacterium RIFCSPHIGHO2_02_FULL_43_12</name>
    <dbReference type="NCBI Taxonomy" id="1797776"/>
    <lineage>
        <taxon>Bacteria</taxon>
        <taxon>Candidatus Daviesiibacteriota</taxon>
    </lineage>
</organism>
<dbReference type="PANTHER" id="PTHR44227">
    <property type="match status" value="1"/>
</dbReference>
<dbReference type="InterPro" id="IPR052346">
    <property type="entry name" value="O-mannosyl-transferase_TMTC"/>
</dbReference>
<dbReference type="Proteomes" id="UP000177328">
    <property type="component" value="Unassembled WGS sequence"/>
</dbReference>
<feature type="transmembrane region" description="Helical" evidence="4">
    <location>
        <begin position="103"/>
        <end position="122"/>
    </location>
</feature>
<dbReference type="PROSITE" id="PS50005">
    <property type="entry name" value="TPR"/>
    <property type="match status" value="3"/>
</dbReference>
<evidence type="ECO:0000313" key="5">
    <source>
        <dbReference type="EMBL" id="OGE40724.1"/>
    </source>
</evidence>
<feature type="transmembrane region" description="Helical" evidence="4">
    <location>
        <begin position="406"/>
        <end position="424"/>
    </location>
</feature>
<protein>
    <submittedName>
        <fullName evidence="5">Uncharacterized protein</fullName>
    </submittedName>
</protein>
<feature type="repeat" description="TPR" evidence="3">
    <location>
        <begin position="481"/>
        <end position="514"/>
    </location>
</feature>
<feature type="transmembrane region" description="Helical" evidence="4">
    <location>
        <begin position="228"/>
        <end position="247"/>
    </location>
</feature>
<feature type="transmembrane region" description="Helical" evidence="4">
    <location>
        <begin position="184"/>
        <end position="208"/>
    </location>
</feature>
<feature type="repeat" description="TPR" evidence="3">
    <location>
        <begin position="515"/>
        <end position="548"/>
    </location>
</feature>